<comment type="subcellular location">
    <subcellularLocation>
        <location evidence="1">Cell membrane</location>
        <topology evidence="1">Multi-pass membrane protein</topology>
    </subcellularLocation>
</comment>
<dbReference type="PROSITE" id="PS50850">
    <property type="entry name" value="MFS"/>
    <property type="match status" value="1"/>
</dbReference>
<evidence type="ECO:0000313" key="9">
    <source>
        <dbReference type="Proteomes" id="UP000004198"/>
    </source>
</evidence>
<accession>C6PS55</accession>
<dbReference type="InterPro" id="IPR011701">
    <property type="entry name" value="MFS"/>
</dbReference>
<dbReference type="GO" id="GO:0035435">
    <property type="term" value="P:phosphate ion transmembrane transport"/>
    <property type="evidence" value="ECO:0007669"/>
    <property type="project" value="TreeGrafter"/>
</dbReference>
<keyword evidence="9" id="KW-1185">Reference proteome</keyword>
<evidence type="ECO:0000256" key="6">
    <source>
        <dbReference type="SAM" id="Phobius"/>
    </source>
</evidence>
<dbReference type="AlphaFoldDB" id="C6PS55"/>
<protein>
    <submittedName>
        <fullName evidence="8">Major facilitator superfamily MFS_1</fullName>
    </submittedName>
</protein>
<organism evidence="8 9">
    <name type="scientific">Clostridium carboxidivorans P7</name>
    <dbReference type="NCBI Taxonomy" id="536227"/>
    <lineage>
        <taxon>Bacteria</taxon>
        <taxon>Bacillati</taxon>
        <taxon>Bacillota</taxon>
        <taxon>Clostridia</taxon>
        <taxon>Eubacteriales</taxon>
        <taxon>Clostridiaceae</taxon>
        <taxon>Clostridium</taxon>
    </lineage>
</organism>
<dbReference type="KEGG" id="cck:Ccar_13925"/>
<dbReference type="EMBL" id="ACVI01000020">
    <property type="protein sequence ID" value="EET87980.1"/>
    <property type="molecule type" value="Genomic_DNA"/>
</dbReference>
<dbReference type="InterPro" id="IPR000849">
    <property type="entry name" value="Sugar_P_transporter"/>
</dbReference>
<keyword evidence="4 6" id="KW-1133">Transmembrane helix</keyword>
<feature type="transmembrane region" description="Helical" evidence="6">
    <location>
        <begin position="137"/>
        <end position="164"/>
    </location>
</feature>
<name>C6PS55_9CLOT</name>
<feature type="transmembrane region" description="Helical" evidence="6">
    <location>
        <begin position="12"/>
        <end position="29"/>
    </location>
</feature>
<dbReference type="Proteomes" id="UP000004198">
    <property type="component" value="Unassembled WGS sequence"/>
</dbReference>
<dbReference type="GO" id="GO:0005886">
    <property type="term" value="C:plasma membrane"/>
    <property type="evidence" value="ECO:0007669"/>
    <property type="project" value="UniProtKB-SubCell"/>
</dbReference>
<dbReference type="InterPro" id="IPR020846">
    <property type="entry name" value="MFS_dom"/>
</dbReference>
<dbReference type="eggNOG" id="COG2271">
    <property type="taxonomic scope" value="Bacteria"/>
</dbReference>
<dbReference type="SUPFAM" id="SSF103473">
    <property type="entry name" value="MFS general substrate transporter"/>
    <property type="match status" value="1"/>
</dbReference>
<evidence type="ECO:0000256" key="4">
    <source>
        <dbReference type="ARBA" id="ARBA00022989"/>
    </source>
</evidence>
<keyword evidence="5 6" id="KW-0472">Membrane</keyword>
<keyword evidence="3 6" id="KW-0812">Transmembrane</keyword>
<feature type="transmembrane region" description="Helical" evidence="6">
    <location>
        <begin position="372"/>
        <end position="392"/>
    </location>
</feature>
<dbReference type="STRING" id="536227.Ccar_13925"/>
<evidence type="ECO:0000256" key="5">
    <source>
        <dbReference type="ARBA" id="ARBA00023136"/>
    </source>
</evidence>
<dbReference type="InterPro" id="IPR036259">
    <property type="entry name" value="MFS_trans_sf"/>
</dbReference>
<feature type="transmembrane region" description="Helical" evidence="6">
    <location>
        <begin position="237"/>
        <end position="258"/>
    </location>
</feature>
<comment type="caution">
    <text evidence="8">The sequence shown here is derived from an EMBL/GenBank/DDBJ whole genome shotgun (WGS) entry which is preliminary data.</text>
</comment>
<feature type="transmembrane region" description="Helical" evidence="6">
    <location>
        <begin position="49"/>
        <end position="67"/>
    </location>
</feature>
<gene>
    <name evidence="8" type="ORF">CcarbDRAFT_1622</name>
</gene>
<sequence>MKFSEKKQYRWIVLLICMLIYCTAELVRWNYTGVTKYLISDWGVTKPQLGILGSVFFYAYALGQVPWGMVTDKFGGTRVIPLGLCALALCVVGFSLSGNLTQGIVWRAVMGFMSGASFIPASAVLTKWFNKKERGFAMTMFIGAGGGLGEIMTFLLMPIFALILSNGRTLFGLSNWRASSILSALTLIIIGCIAFAFLRPAPSDIEVLSKPKIDKPDDEEKVSYLQSTKAILADIKFWLFAFMWSGFTVGTRLIPGWIVMYATDFYTHYGMNKEKAIIAGGLMSTIYVLGRAVGTPLVGLLSDFLLRRGIPRSVIVCVVQVLMFIMYYSYTLPIPSPILLGILAFVTGILINLVSMMNALGAELWSSKTYGATVGLANMVGQFIGAIMLGLSGYMAAKYSVKGGAFYTEFSGIWYLGMMYSTFTSILAVFFYKMVKRVHNNLKNDVQEVS</sequence>
<dbReference type="GO" id="GO:0061513">
    <property type="term" value="F:glucose 6-phosphate:phosphate antiporter activity"/>
    <property type="evidence" value="ECO:0007669"/>
    <property type="project" value="TreeGrafter"/>
</dbReference>
<evidence type="ECO:0000256" key="3">
    <source>
        <dbReference type="ARBA" id="ARBA00022692"/>
    </source>
</evidence>
<feature type="transmembrane region" description="Helical" evidence="6">
    <location>
        <begin position="79"/>
        <end position="98"/>
    </location>
</feature>
<feature type="transmembrane region" description="Helical" evidence="6">
    <location>
        <begin position="338"/>
        <end position="360"/>
    </location>
</feature>
<evidence type="ECO:0000256" key="1">
    <source>
        <dbReference type="ARBA" id="ARBA00004651"/>
    </source>
</evidence>
<feature type="domain" description="Major facilitator superfamily (MFS) profile" evidence="7">
    <location>
        <begin position="1"/>
        <end position="436"/>
    </location>
</feature>
<dbReference type="RefSeq" id="WP_007060507.1">
    <property type="nucleotide sequence ID" value="NZ_ACVI01000020.1"/>
</dbReference>
<feature type="transmembrane region" description="Helical" evidence="6">
    <location>
        <begin position="176"/>
        <end position="198"/>
    </location>
</feature>
<dbReference type="InterPro" id="IPR051337">
    <property type="entry name" value="OPA_Antiporter"/>
</dbReference>
<dbReference type="PANTHER" id="PTHR43826:SF3">
    <property type="entry name" value="GLUCOSE-6-PHOSPHATE EXCHANGER SLC37A4"/>
    <property type="match status" value="1"/>
</dbReference>
<feature type="transmembrane region" description="Helical" evidence="6">
    <location>
        <begin position="278"/>
        <end position="301"/>
    </location>
</feature>
<evidence type="ECO:0000259" key="7">
    <source>
        <dbReference type="PROSITE" id="PS50850"/>
    </source>
</evidence>
<feature type="transmembrane region" description="Helical" evidence="6">
    <location>
        <begin position="412"/>
        <end position="432"/>
    </location>
</feature>
<dbReference type="Gene3D" id="1.20.1250.20">
    <property type="entry name" value="MFS general substrate transporter like domains"/>
    <property type="match status" value="2"/>
</dbReference>
<feature type="transmembrane region" description="Helical" evidence="6">
    <location>
        <begin position="313"/>
        <end position="332"/>
    </location>
</feature>
<reference evidence="8 9" key="1">
    <citation type="submission" date="2009-06" db="EMBL/GenBank/DDBJ databases">
        <title>The draft genome of Clostridium carboxidivorans P7.</title>
        <authorList>
            <consortium name="US DOE Joint Genome Institute (JGI-PGF)"/>
            <person name="Lucas S."/>
            <person name="Copeland A."/>
            <person name="Lapidus A."/>
            <person name="Glavina del Rio T."/>
            <person name="Tice H."/>
            <person name="Bruce D."/>
            <person name="Goodwin L."/>
            <person name="Pitluck S."/>
            <person name="Larimer F."/>
            <person name="Land M.L."/>
            <person name="Hauser L."/>
            <person name="Hemme C.L."/>
        </authorList>
    </citation>
    <scope>NUCLEOTIDE SEQUENCE [LARGE SCALE GENOMIC DNA]</scope>
    <source>
        <strain evidence="8 9">P7</strain>
    </source>
</reference>
<proteinExistence type="predicted"/>
<keyword evidence="2" id="KW-0813">Transport</keyword>
<dbReference type="Pfam" id="PF07690">
    <property type="entry name" value="MFS_1"/>
    <property type="match status" value="1"/>
</dbReference>
<dbReference type="PANTHER" id="PTHR43826">
    <property type="entry name" value="GLUCOSE-6-PHOSPHATE EXCHANGER SLC37A4"/>
    <property type="match status" value="1"/>
</dbReference>
<feature type="transmembrane region" description="Helical" evidence="6">
    <location>
        <begin position="104"/>
        <end position="125"/>
    </location>
</feature>
<dbReference type="PIRSF" id="PIRSF002808">
    <property type="entry name" value="Hexose_phosphate_transp"/>
    <property type="match status" value="1"/>
</dbReference>
<dbReference type="OrthoDB" id="9766638at2"/>
<dbReference type="PATRIC" id="fig|536227.13.peg.2916"/>
<evidence type="ECO:0000313" key="8">
    <source>
        <dbReference type="EMBL" id="EET87980.1"/>
    </source>
</evidence>
<evidence type="ECO:0000256" key="2">
    <source>
        <dbReference type="ARBA" id="ARBA00022448"/>
    </source>
</evidence>